<dbReference type="InterPro" id="IPR043138">
    <property type="entry name" value="GGT_lsub"/>
</dbReference>
<evidence type="ECO:0000256" key="12">
    <source>
        <dbReference type="SAM" id="MobiDB-lite"/>
    </source>
</evidence>
<feature type="active site" description="Nucleophile" evidence="9">
    <location>
        <position position="422"/>
    </location>
</feature>
<dbReference type="Pfam" id="PF01019">
    <property type="entry name" value="G_glu_transpept"/>
    <property type="match status" value="1"/>
</dbReference>
<dbReference type="EMBL" id="CP041692">
    <property type="protein sequence ID" value="QDP97170.1"/>
    <property type="molecule type" value="Genomic_DNA"/>
</dbReference>
<dbReference type="SUPFAM" id="SSF56235">
    <property type="entry name" value="N-terminal nucleophile aminohydrolases (Ntn hydrolases)"/>
    <property type="match status" value="1"/>
</dbReference>
<feature type="binding site" evidence="10">
    <location>
        <position position="510"/>
    </location>
    <ligand>
        <name>L-glutamate</name>
        <dbReference type="ChEBI" id="CHEBI:29985"/>
    </ligand>
</feature>
<comment type="PTM">
    <text evidence="11">Cleaved by autocatalysis into a large and a small subunit.</text>
</comment>
<dbReference type="Gene3D" id="3.60.20.40">
    <property type="match status" value="1"/>
</dbReference>
<dbReference type="EC" id="3.4.19.13" evidence="11"/>
<dbReference type="AlphaFoldDB" id="A0A516Q156"/>
<dbReference type="GO" id="GO:0103068">
    <property type="term" value="F:leukotriene C4 gamma-glutamyl transferase activity"/>
    <property type="evidence" value="ECO:0007669"/>
    <property type="project" value="UniProtKB-EC"/>
</dbReference>
<dbReference type="InterPro" id="IPR000101">
    <property type="entry name" value="GGT_peptidase"/>
</dbReference>
<keyword evidence="4 11" id="KW-0808">Transferase</keyword>
<evidence type="ECO:0000313" key="14">
    <source>
        <dbReference type="Proteomes" id="UP000319263"/>
    </source>
</evidence>
<dbReference type="PRINTS" id="PR01210">
    <property type="entry name" value="GGTRANSPTASE"/>
</dbReference>
<dbReference type="PANTHER" id="PTHR43199:SF1">
    <property type="entry name" value="GLUTATHIONE HYDROLASE PROENZYME"/>
    <property type="match status" value="1"/>
</dbReference>
<evidence type="ECO:0000256" key="3">
    <source>
        <dbReference type="ARBA" id="ARBA00009381"/>
    </source>
</evidence>
<evidence type="ECO:0000256" key="6">
    <source>
        <dbReference type="ARBA" id="ARBA00023145"/>
    </source>
</evidence>
<evidence type="ECO:0000256" key="7">
    <source>
        <dbReference type="ARBA" id="ARBA00023315"/>
    </source>
</evidence>
<keyword evidence="14" id="KW-1185">Reference proteome</keyword>
<evidence type="ECO:0000256" key="5">
    <source>
        <dbReference type="ARBA" id="ARBA00022801"/>
    </source>
</evidence>
<feature type="binding site" evidence="10">
    <location>
        <begin position="488"/>
        <end position="489"/>
    </location>
    <ligand>
        <name>L-glutamate</name>
        <dbReference type="ChEBI" id="CHEBI:29985"/>
    </ligand>
</feature>
<keyword evidence="5 11" id="KW-0378">Hydrolase</keyword>
<reference evidence="13 14" key="1">
    <citation type="submission" date="2019-07" db="EMBL/GenBank/DDBJ databases">
        <title>Microlunatus dokdonensis sp. nov. isolated from the rhizospheric soil of the wild plant Elymus tsukushiensis.</title>
        <authorList>
            <person name="Ghim S.-Y."/>
            <person name="Hwang Y.-J."/>
            <person name="Son J.-S."/>
            <person name="Shin J.-H."/>
        </authorList>
    </citation>
    <scope>NUCLEOTIDE SEQUENCE [LARGE SCALE GENOMIC DNA]</scope>
    <source>
        <strain evidence="13 14">KUDC0627</strain>
    </source>
</reference>
<proteinExistence type="inferred from homology"/>
<dbReference type="GO" id="GO:0006751">
    <property type="term" value="P:glutathione catabolic process"/>
    <property type="evidence" value="ECO:0007669"/>
    <property type="project" value="UniProtKB-UniRule"/>
</dbReference>
<evidence type="ECO:0000256" key="4">
    <source>
        <dbReference type="ARBA" id="ARBA00022679"/>
    </source>
</evidence>
<comment type="catalytic activity">
    <reaction evidence="2 11">
        <text>glutathione + H2O = L-cysteinylglycine + L-glutamate</text>
        <dbReference type="Rhea" id="RHEA:28807"/>
        <dbReference type="ChEBI" id="CHEBI:15377"/>
        <dbReference type="ChEBI" id="CHEBI:29985"/>
        <dbReference type="ChEBI" id="CHEBI:57925"/>
        <dbReference type="ChEBI" id="CHEBI:61694"/>
        <dbReference type="EC" id="3.4.19.13"/>
    </reaction>
</comment>
<evidence type="ECO:0000256" key="8">
    <source>
        <dbReference type="ARBA" id="ARBA00047417"/>
    </source>
</evidence>
<dbReference type="KEGG" id="mik:FOE78_15660"/>
<keyword evidence="6 11" id="KW-0865">Zymogen</keyword>
<comment type="catalytic activity">
    <reaction evidence="8 11">
        <text>an N-terminal (5-L-glutamyl)-[peptide] + an alpha-amino acid = 5-L-glutamyl amino acid + an N-terminal L-alpha-aminoacyl-[peptide]</text>
        <dbReference type="Rhea" id="RHEA:23904"/>
        <dbReference type="Rhea" id="RHEA-COMP:9780"/>
        <dbReference type="Rhea" id="RHEA-COMP:9795"/>
        <dbReference type="ChEBI" id="CHEBI:77644"/>
        <dbReference type="ChEBI" id="CHEBI:78597"/>
        <dbReference type="ChEBI" id="CHEBI:78599"/>
        <dbReference type="ChEBI" id="CHEBI:78608"/>
        <dbReference type="EC" id="2.3.2.2"/>
    </reaction>
</comment>
<dbReference type="GO" id="GO:0006750">
    <property type="term" value="P:glutathione biosynthetic process"/>
    <property type="evidence" value="ECO:0007669"/>
    <property type="project" value="UniProtKB-KW"/>
</dbReference>
<dbReference type="OrthoDB" id="9781342at2"/>
<name>A0A516Q156_9ACTN</name>
<feature type="compositionally biased region" description="Basic and acidic residues" evidence="12">
    <location>
        <begin position="590"/>
        <end position="599"/>
    </location>
</feature>
<dbReference type="Proteomes" id="UP000319263">
    <property type="component" value="Chromosome"/>
</dbReference>
<comment type="similarity">
    <text evidence="3 11">Belongs to the gamma-glutamyltransferase family.</text>
</comment>
<feature type="binding site" evidence="10">
    <location>
        <position position="464"/>
    </location>
    <ligand>
        <name>L-glutamate</name>
        <dbReference type="ChEBI" id="CHEBI:29985"/>
    </ligand>
</feature>
<keyword evidence="11" id="KW-0317">Glutathione biosynthesis</keyword>
<comment type="pathway">
    <text evidence="11">Sulfur metabolism; glutathione metabolism.</text>
</comment>
<protein>
    <recommendedName>
        <fullName evidence="11">Glutathione hydrolase proenzyme</fullName>
        <ecNumber evidence="11">2.3.2.2</ecNumber>
        <ecNumber evidence="11">3.4.19.13</ecNumber>
    </recommendedName>
    <component>
        <recommendedName>
            <fullName evidence="11">Glutathione hydrolase large chain</fullName>
        </recommendedName>
    </component>
    <component>
        <recommendedName>
            <fullName evidence="11">Glutathione hydrolase small chain</fullName>
        </recommendedName>
    </component>
</protein>
<evidence type="ECO:0000256" key="2">
    <source>
        <dbReference type="ARBA" id="ARBA00001089"/>
    </source>
</evidence>
<sequence>MQPSLPTSRSSRRAFLAAGAAVGVAAATVRTPVTAHADDRTVPEPIKVPEAIGRGGAVASVDPYASDIGVRVLRAGGNAVDAAVATAAALGVTEPFSSGIGGGGFFVYRDARSGRVWTINGRENAPRTFTEDVFTDGDGNALAFGDVVTSGLSIGVPGTLATWATAARWFGTRRLGDLLEPAEELARRGFVVDAHFQEYIESNADRFAKFPASAALFLPGGAVPSIGDGFRNPDLADTYRLLRRRGTGEFYDGPIGRAVAEAAGRPPTAPGVDVYAGQLTMGDIRRYRAEVKPPTRSGLRDRTVYGMSLPSSGGIAVGEILNLIQAYQASTGISLAQLSEVDYLHRFSEASATAFADRNRWVGDVPGVPIRELLSTRFARERAGLFDPEHAQPRPIPFGFPRGGHHSGHRVGQPEPYEGPNTTHLNVVDRWGNAVAYTLTIEQIGGSGITVPGYGFLLNNELTDFDFVPLTAGVPDPNLPGPGKQPRSSMSPTIITRHGRPELVCGTPGGATIITSVAQIILGHLERGLPLVDAIKAPRLSSRNSSTEATDQGLADSATGAGLTALGHKLVDGPEIGNASGIDVGRRELTAAAETDRAHGGSARVVRPQRP</sequence>
<gene>
    <name evidence="13" type="primary">ggt</name>
    <name evidence="13" type="ORF">FOE78_15660</name>
</gene>
<feature type="binding site" evidence="10">
    <location>
        <position position="122"/>
    </location>
    <ligand>
        <name>L-glutamate</name>
        <dbReference type="ChEBI" id="CHEBI:29985"/>
    </ligand>
</feature>
<feature type="region of interest" description="Disordered" evidence="12">
    <location>
        <begin position="590"/>
        <end position="611"/>
    </location>
</feature>
<keyword evidence="7 11" id="KW-0012">Acyltransferase</keyword>
<dbReference type="UniPathway" id="UPA00204"/>
<organism evidence="13 14">
    <name type="scientific">Microlunatus elymi</name>
    <dbReference type="NCBI Taxonomy" id="2596828"/>
    <lineage>
        <taxon>Bacteria</taxon>
        <taxon>Bacillati</taxon>
        <taxon>Actinomycetota</taxon>
        <taxon>Actinomycetes</taxon>
        <taxon>Propionibacteriales</taxon>
        <taxon>Propionibacteriaceae</taxon>
        <taxon>Microlunatus</taxon>
    </lineage>
</organism>
<accession>A0A516Q156</accession>
<dbReference type="Gene3D" id="1.10.246.130">
    <property type="match status" value="1"/>
</dbReference>
<dbReference type="PROSITE" id="PS51318">
    <property type="entry name" value="TAT"/>
    <property type="match status" value="1"/>
</dbReference>
<evidence type="ECO:0000256" key="11">
    <source>
        <dbReference type="RuleBase" id="RU368036"/>
    </source>
</evidence>
<dbReference type="PANTHER" id="PTHR43199">
    <property type="entry name" value="GLUTATHIONE HYDROLASE"/>
    <property type="match status" value="1"/>
</dbReference>
<dbReference type="EC" id="2.3.2.2" evidence="11"/>
<comment type="catalytic activity">
    <reaction evidence="1 11">
        <text>an S-substituted glutathione + H2O = an S-substituted L-cysteinylglycine + L-glutamate</text>
        <dbReference type="Rhea" id="RHEA:59468"/>
        <dbReference type="ChEBI" id="CHEBI:15377"/>
        <dbReference type="ChEBI" id="CHEBI:29985"/>
        <dbReference type="ChEBI" id="CHEBI:90779"/>
        <dbReference type="ChEBI" id="CHEBI:143103"/>
        <dbReference type="EC" id="3.4.19.13"/>
    </reaction>
</comment>
<dbReference type="InterPro" id="IPR029055">
    <property type="entry name" value="Ntn_hydrolases_N"/>
</dbReference>
<dbReference type="NCBIfam" id="TIGR00066">
    <property type="entry name" value="g_glut_trans"/>
    <property type="match status" value="1"/>
</dbReference>
<dbReference type="InterPro" id="IPR043137">
    <property type="entry name" value="GGT_ssub_C"/>
</dbReference>
<dbReference type="RefSeq" id="WP_143987131.1">
    <property type="nucleotide sequence ID" value="NZ_CP041692.1"/>
</dbReference>
<dbReference type="GO" id="GO:0036374">
    <property type="term" value="F:glutathione hydrolase activity"/>
    <property type="evidence" value="ECO:0007669"/>
    <property type="project" value="UniProtKB-UniRule"/>
</dbReference>
<evidence type="ECO:0000256" key="9">
    <source>
        <dbReference type="PIRSR" id="PIRSR600101-1"/>
    </source>
</evidence>
<dbReference type="InterPro" id="IPR006311">
    <property type="entry name" value="TAT_signal"/>
</dbReference>
<dbReference type="InterPro" id="IPR051792">
    <property type="entry name" value="GGT_bact"/>
</dbReference>
<evidence type="ECO:0000313" key="13">
    <source>
        <dbReference type="EMBL" id="QDP97170.1"/>
    </source>
</evidence>
<evidence type="ECO:0000256" key="10">
    <source>
        <dbReference type="PIRSR" id="PIRSR600101-2"/>
    </source>
</evidence>
<comment type="subunit">
    <text evidence="11">This enzyme consists of two polypeptide chains, which are synthesized in precursor form from a single polypeptide.</text>
</comment>
<evidence type="ECO:0000256" key="1">
    <source>
        <dbReference type="ARBA" id="ARBA00001049"/>
    </source>
</evidence>